<reference evidence="1 2" key="1">
    <citation type="submission" date="2023-06" db="EMBL/GenBank/DDBJ databases">
        <title>Genomic Analysis of Acinetobacter Strains Recovered from South Australian Aquatic Samples provides Insights into the Circulation of Antibiotic Resistance determinants in the Environment.</title>
        <authorList>
            <person name="Tobin L."/>
            <person name="Jarocki V.M."/>
            <person name="Kenyon J."/>
            <person name="Drigo B."/>
            <person name="Donner E."/>
            <person name="Djordjevic S.P."/>
            <person name="Hamidian M."/>
        </authorList>
    </citation>
    <scope>NUCLEOTIDE SEQUENCE [LARGE SCALE GENOMIC DNA]</scope>
    <source>
        <strain evidence="1 2">SAAc652</strain>
    </source>
</reference>
<comment type="caution">
    <text evidence="1">The sequence shown here is derived from an EMBL/GenBank/DDBJ whole genome shotgun (WGS) entry which is preliminary data.</text>
</comment>
<keyword evidence="2" id="KW-1185">Reference proteome</keyword>
<evidence type="ECO:0000313" key="2">
    <source>
        <dbReference type="Proteomes" id="UP001278188"/>
    </source>
</evidence>
<dbReference type="Proteomes" id="UP001278188">
    <property type="component" value="Unassembled WGS sequence"/>
</dbReference>
<name>A0ABU3WD93_9GAMM</name>
<proteinExistence type="predicted"/>
<gene>
    <name evidence="1" type="ORF">QR674_05205</name>
</gene>
<organism evidence="1 2">
    <name type="scientific">Acinetobacter chinensis</name>
    <dbReference type="NCBI Taxonomy" id="2004650"/>
    <lineage>
        <taxon>Bacteria</taxon>
        <taxon>Pseudomonadati</taxon>
        <taxon>Pseudomonadota</taxon>
        <taxon>Gammaproteobacteria</taxon>
        <taxon>Moraxellales</taxon>
        <taxon>Moraxellaceae</taxon>
        <taxon>Acinetobacter</taxon>
    </lineage>
</organism>
<sequence>MTADKLENAVNSLAELVKIDNFSDVKAIDNRLAEVMSFNNSLVIRPLMRLFNDNPHYDEAIFSIIHGIE</sequence>
<dbReference type="RefSeq" id="WP_317082371.1">
    <property type="nucleotide sequence ID" value="NZ_JASVDY010000001.1"/>
</dbReference>
<accession>A0ABU3WD93</accession>
<dbReference type="EMBL" id="JASVDY010000001">
    <property type="protein sequence ID" value="MDV2468375.1"/>
    <property type="molecule type" value="Genomic_DNA"/>
</dbReference>
<evidence type="ECO:0000313" key="1">
    <source>
        <dbReference type="EMBL" id="MDV2468375.1"/>
    </source>
</evidence>
<protein>
    <submittedName>
        <fullName evidence="1">Uncharacterized protein</fullName>
    </submittedName>
</protein>